<evidence type="ECO:0000256" key="1">
    <source>
        <dbReference type="ARBA" id="ARBA00004127"/>
    </source>
</evidence>
<dbReference type="AlphaFoldDB" id="A0A0D7B553"/>
<feature type="transmembrane region" description="Helical" evidence="5">
    <location>
        <begin position="150"/>
        <end position="168"/>
    </location>
</feature>
<keyword evidence="4 5" id="KW-0472">Membrane</keyword>
<gene>
    <name evidence="6" type="ORF">CYLTODRAFT_400128</name>
</gene>
<organism evidence="6 7">
    <name type="scientific">Cylindrobasidium torrendii FP15055 ss-10</name>
    <dbReference type="NCBI Taxonomy" id="1314674"/>
    <lineage>
        <taxon>Eukaryota</taxon>
        <taxon>Fungi</taxon>
        <taxon>Dikarya</taxon>
        <taxon>Basidiomycota</taxon>
        <taxon>Agaricomycotina</taxon>
        <taxon>Agaricomycetes</taxon>
        <taxon>Agaricomycetidae</taxon>
        <taxon>Agaricales</taxon>
        <taxon>Marasmiineae</taxon>
        <taxon>Physalacriaceae</taxon>
        <taxon>Cylindrobasidium</taxon>
    </lineage>
</organism>
<evidence type="ECO:0000313" key="7">
    <source>
        <dbReference type="Proteomes" id="UP000054007"/>
    </source>
</evidence>
<dbReference type="OrthoDB" id="1898221at2759"/>
<evidence type="ECO:0000256" key="4">
    <source>
        <dbReference type="ARBA" id="ARBA00023136"/>
    </source>
</evidence>
<accession>A0A0D7B553</accession>
<evidence type="ECO:0000256" key="3">
    <source>
        <dbReference type="ARBA" id="ARBA00022989"/>
    </source>
</evidence>
<keyword evidence="2 5" id="KW-0812">Transmembrane</keyword>
<feature type="transmembrane region" description="Helical" evidence="5">
    <location>
        <begin position="188"/>
        <end position="207"/>
    </location>
</feature>
<evidence type="ECO:0000256" key="5">
    <source>
        <dbReference type="SAM" id="Phobius"/>
    </source>
</evidence>
<evidence type="ECO:0000256" key="2">
    <source>
        <dbReference type="ARBA" id="ARBA00022692"/>
    </source>
</evidence>
<keyword evidence="7" id="KW-1185">Reference proteome</keyword>
<protein>
    <recommendedName>
        <fullName evidence="8">FAR-17a/AIG1-like protein</fullName>
    </recommendedName>
</protein>
<proteinExistence type="predicted"/>
<dbReference type="InterPro" id="IPR006838">
    <property type="entry name" value="ADTRP_AIG1"/>
</dbReference>
<dbReference type="EMBL" id="KN880582">
    <property type="protein sequence ID" value="KIY65647.1"/>
    <property type="molecule type" value="Genomic_DNA"/>
</dbReference>
<reference evidence="6 7" key="1">
    <citation type="journal article" date="2015" name="Fungal Genet. Biol.">
        <title>Evolution of novel wood decay mechanisms in Agaricales revealed by the genome sequences of Fistulina hepatica and Cylindrobasidium torrendii.</title>
        <authorList>
            <person name="Floudas D."/>
            <person name="Held B.W."/>
            <person name="Riley R."/>
            <person name="Nagy L.G."/>
            <person name="Koehler G."/>
            <person name="Ransdell A.S."/>
            <person name="Younus H."/>
            <person name="Chow J."/>
            <person name="Chiniquy J."/>
            <person name="Lipzen A."/>
            <person name="Tritt A."/>
            <person name="Sun H."/>
            <person name="Haridas S."/>
            <person name="LaButti K."/>
            <person name="Ohm R.A."/>
            <person name="Kues U."/>
            <person name="Blanchette R.A."/>
            <person name="Grigoriev I.V."/>
            <person name="Minto R.E."/>
            <person name="Hibbett D.S."/>
        </authorList>
    </citation>
    <scope>NUCLEOTIDE SEQUENCE [LARGE SCALE GENOMIC DNA]</scope>
    <source>
        <strain evidence="6 7">FP15055 ss-10</strain>
    </source>
</reference>
<evidence type="ECO:0008006" key="8">
    <source>
        <dbReference type="Google" id="ProtNLM"/>
    </source>
</evidence>
<dbReference type="GO" id="GO:0012505">
    <property type="term" value="C:endomembrane system"/>
    <property type="evidence" value="ECO:0007669"/>
    <property type="project" value="UniProtKB-SubCell"/>
</dbReference>
<feature type="transmembrane region" description="Helical" evidence="5">
    <location>
        <begin position="87"/>
        <end position="106"/>
    </location>
</feature>
<dbReference type="Pfam" id="PF04750">
    <property type="entry name" value="Far-17a_AIG1"/>
    <property type="match status" value="1"/>
</dbReference>
<name>A0A0D7B553_9AGAR</name>
<dbReference type="PANTHER" id="PTHR10989:SF16">
    <property type="entry name" value="AT02829P-RELATED"/>
    <property type="match status" value="1"/>
</dbReference>
<dbReference type="GO" id="GO:0016020">
    <property type="term" value="C:membrane"/>
    <property type="evidence" value="ECO:0007669"/>
    <property type="project" value="InterPro"/>
</dbReference>
<sequence length="212" mass="22915">MTLFAFALHSSAVAILSWGIVNSVFGGAPIDIWIRTQYAGHMQFLTILGVLGTLACMSAAVLHDLTGLKAFHCAKRILLKASMPTEAIIAGVYWSLLLFYPSLILPPSNEGNIGETFSPPDIKVDMALHAVPGLALVLDFFLFETKFNKSVLPLLLGVTASYSCWAEFCASKNGFFPYPFLTLSPLPGRIGIYSAVTVIAWASFTGLNKLHS</sequence>
<comment type="subcellular location">
    <subcellularLocation>
        <location evidence="1">Endomembrane system</location>
        <topology evidence="1">Multi-pass membrane protein</topology>
    </subcellularLocation>
</comment>
<feature type="transmembrane region" description="Helical" evidence="5">
    <location>
        <begin position="126"/>
        <end position="143"/>
    </location>
</feature>
<evidence type="ECO:0000313" key="6">
    <source>
        <dbReference type="EMBL" id="KIY65647.1"/>
    </source>
</evidence>
<keyword evidence="3 5" id="KW-1133">Transmembrane helix</keyword>
<feature type="transmembrane region" description="Helical" evidence="5">
    <location>
        <begin position="42"/>
        <end position="66"/>
    </location>
</feature>
<dbReference type="Proteomes" id="UP000054007">
    <property type="component" value="Unassembled WGS sequence"/>
</dbReference>
<dbReference type="PANTHER" id="PTHR10989">
    <property type="entry name" value="ANDROGEN-INDUCED PROTEIN 1-RELATED"/>
    <property type="match status" value="1"/>
</dbReference>